<sequence>MSANDRTTNPAMGIDTYPGVANPTSSSDSSNPMRTNFVIDPTSEGKSFHTIPAYPQYRGAGAGPNFEGDQQAAQTFKQTASIVEGRPGIIESANIDPLNENSNKDDGWANTSQPSGHSSRTEGFVATATSKVADVANMAYEKATSQKS</sequence>
<feature type="region of interest" description="Disordered" evidence="1">
    <location>
        <begin position="1"/>
        <end position="69"/>
    </location>
</feature>
<dbReference type="OrthoDB" id="2581931at2759"/>
<dbReference type="EMBL" id="JAACJN010000010">
    <property type="protein sequence ID" value="KAF5391357.1"/>
    <property type="molecule type" value="Genomic_DNA"/>
</dbReference>
<evidence type="ECO:0000313" key="2">
    <source>
        <dbReference type="EMBL" id="KAF5391357.1"/>
    </source>
</evidence>
<evidence type="ECO:0000256" key="1">
    <source>
        <dbReference type="SAM" id="MobiDB-lite"/>
    </source>
</evidence>
<dbReference type="Proteomes" id="UP000518752">
    <property type="component" value="Unassembled WGS sequence"/>
</dbReference>
<proteinExistence type="predicted"/>
<protein>
    <submittedName>
        <fullName evidence="2">Uncharacterized protein</fullName>
    </submittedName>
</protein>
<evidence type="ECO:0000313" key="3">
    <source>
        <dbReference type="Proteomes" id="UP000518752"/>
    </source>
</evidence>
<name>A0A8H5MEU5_9AGAR</name>
<feature type="compositionally biased region" description="Polar residues" evidence="1">
    <location>
        <begin position="22"/>
        <end position="34"/>
    </location>
</feature>
<dbReference type="AlphaFoldDB" id="A0A8H5MEU5"/>
<reference evidence="2 3" key="1">
    <citation type="journal article" date="2020" name="ISME J.">
        <title>Uncovering the hidden diversity of litter-decomposition mechanisms in mushroom-forming fungi.</title>
        <authorList>
            <person name="Floudas D."/>
            <person name="Bentzer J."/>
            <person name="Ahren D."/>
            <person name="Johansson T."/>
            <person name="Persson P."/>
            <person name="Tunlid A."/>
        </authorList>
    </citation>
    <scope>NUCLEOTIDE SEQUENCE [LARGE SCALE GENOMIC DNA]</scope>
    <source>
        <strain evidence="2 3">CBS 406.79</strain>
    </source>
</reference>
<organism evidence="2 3">
    <name type="scientific">Collybiopsis confluens</name>
    <dbReference type="NCBI Taxonomy" id="2823264"/>
    <lineage>
        <taxon>Eukaryota</taxon>
        <taxon>Fungi</taxon>
        <taxon>Dikarya</taxon>
        <taxon>Basidiomycota</taxon>
        <taxon>Agaricomycotina</taxon>
        <taxon>Agaricomycetes</taxon>
        <taxon>Agaricomycetidae</taxon>
        <taxon>Agaricales</taxon>
        <taxon>Marasmiineae</taxon>
        <taxon>Omphalotaceae</taxon>
        <taxon>Collybiopsis</taxon>
    </lineage>
</organism>
<comment type="caution">
    <text evidence="2">The sequence shown here is derived from an EMBL/GenBank/DDBJ whole genome shotgun (WGS) entry which is preliminary data.</text>
</comment>
<keyword evidence="3" id="KW-1185">Reference proteome</keyword>
<feature type="compositionally biased region" description="Polar residues" evidence="1">
    <location>
        <begin position="109"/>
        <end position="118"/>
    </location>
</feature>
<feature type="region of interest" description="Disordered" evidence="1">
    <location>
        <begin position="92"/>
        <end position="125"/>
    </location>
</feature>
<feature type="compositionally biased region" description="Polar residues" evidence="1">
    <location>
        <begin position="1"/>
        <end position="10"/>
    </location>
</feature>
<gene>
    <name evidence="2" type="ORF">D9757_002026</name>
</gene>
<accession>A0A8H5MEU5</accession>